<evidence type="ECO:0000313" key="7">
    <source>
        <dbReference type="EMBL" id="EFG75799.1"/>
    </source>
</evidence>
<evidence type="ECO:0000256" key="3">
    <source>
        <dbReference type="ARBA" id="ARBA00022963"/>
    </source>
</evidence>
<dbReference type="InterPro" id="IPR007000">
    <property type="entry name" value="PLipase_B-like"/>
</dbReference>
<evidence type="ECO:0008006" key="9">
    <source>
        <dbReference type="Google" id="ProtNLM"/>
    </source>
</evidence>
<evidence type="ECO:0000256" key="4">
    <source>
        <dbReference type="ARBA" id="ARBA00023098"/>
    </source>
</evidence>
<reference evidence="7 8" key="1">
    <citation type="submission" date="2010-04" db="EMBL/GenBank/DDBJ databases">
        <authorList>
            <person name="Muzny D."/>
            <person name="Qin X."/>
            <person name="Deng J."/>
            <person name="Jiang H."/>
            <person name="Liu Y."/>
            <person name="Qu J."/>
            <person name="Song X.-Z."/>
            <person name="Zhang L."/>
            <person name="Thornton R."/>
            <person name="Coyle M."/>
            <person name="Francisco L."/>
            <person name="Jackson L."/>
            <person name="Javaid M."/>
            <person name="Korchina V."/>
            <person name="Kovar C."/>
            <person name="Mata R."/>
            <person name="Mathew T."/>
            <person name="Ngo R."/>
            <person name="Nguyen L."/>
            <person name="Nguyen N."/>
            <person name="Okwuonu G."/>
            <person name="Ongeri F."/>
            <person name="Pham C."/>
            <person name="Simmons D."/>
            <person name="Wilczek-Boney K."/>
            <person name="Hale W."/>
            <person name="Jakkamsetti A."/>
            <person name="Pham P."/>
            <person name="Ruth R."/>
            <person name="San Lucas F."/>
            <person name="Warren J."/>
            <person name="Zhang J."/>
            <person name="Zhao Z."/>
            <person name="Zhou C."/>
            <person name="Zhu D."/>
            <person name="Lee S."/>
            <person name="Bess C."/>
            <person name="Blankenburg K."/>
            <person name="Forbes L."/>
            <person name="Fu Q."/>
            <person name="Gubbala S."/>
            <person name="Hirani K."/>
            <person name="Jayaseelan J.C."/>
            <person name="Lara F."/>
            <person name="Munidasa M."/>
            <person name="Palculict T."/>
            <person name="Patil S."/>
            <person name="Pu L.-L."/>
            <person name="Saada N."/>
            <person name="Tang L."/>
            <person name="Weissenberger G."/>
            <person name="Zhu Y."/>
            <person name="Hemphill L."/>
            <person name="Shang Y."/>
            <person name="Youmans B."/>
            <person name="Ayvaz T."/>
            <person name="Ross M."/>
            <person name="Santibanez J."/>
            <person name="Aqrawi P."/>
            <person name="Gross S."/>
            <person name="Joshi V."/>
            <person name="Fowler G."/>
            <person name="Nazareth L."/>
            <person name="Reid J."/>
            <person name="Worley K."/>
            <person name="Petrosino J."/>
            <person name="Highlander S."/>
            <person name="Gibbs R."/>
        </authorList>
    </citation>
    <scope>NUCLEOTIDE SEQUENCE [LARGE SCALE GENOMIC DNA]</scope>
    <source>
        <strain evidence="7 8">ATCC BAA-614</strain>
    </source>
</reference>
<dbReference type="PANTHER" id="PTHR12370">
    <property type="entry name" value="PHOSPHOLIPASE B-RELATED"/>
    <property type="match status" value="1"/>
</dbReference>
<accession>D5PDT4</accession>
<evidence type="ECO:0000256" key="6">
    <source>
        <dbReference type="SAM" id="MobiDB-lite"/>
    </source>
</evidence>
<evidence type="ECO:0000256" key="2">
    <source>
        <dbReference type="ARBA" id="ARBA00022801"/>
    </source>
</evidence>
<dbReference type="Pfam" id="PF04916">
    <property type="entry name" value="Phospholip_B"/>
    <property type="match status" value="1"/>
</dbReference>
<evidence type="ECO:0000256" key="5">
    <source>
        <dbReference type="ARBA" id="ARBA00023180"/>
    </source>
</evidence>
<evidence type="ECO:0000313" key="8">
    <source>
        <dbReference type="Proteomes" id="UP000003653"/>
    </source>
</evidence>
<dbReference type="GO" id="GO:0004620">
    <property type="term" value="F:phospholipase activity"/>
    <property type="evidence" value="ECO:0007669"/>
    <property type="project" value="InterPro"/>
</dbReference>
<protein>
    <recommendedName>
        <fullName evidence="9">Peptidase C45</fullName>
    </recommendedName>
</protein>
<keyword evidence="2" id="KW-0378">Hydrolase</keyword>
<keyword evidence="8" id="KW-1185">Reference proteome</keyword>
<dbReference type="AlphaFoldDB" id="D5PDT4"/>
<dbReference type="InterPro" id="IPR047794">
    <property type="entry name" value="C45_proenzyme-like"/>
</dbReference>
<keyword evidence="1" id="KW-0732">Signal</keyword>
<keyword evidence="5" id="KW-0325">Glycoprotein</keyword>
<gene>
    <name evidence="7" type="ORF">HMPREF0591_4328</name>
</gene>
<sequence>MNGKHERARAARNPDLQPSSRAELGPEQRAWLDQASRRDVDGWIHVAVKGPPMARGFQYGYLVADEYAAAVRAYEQMTYQKIGMDYGFFVDRANELHADKVPDELREEMEGVAAGLTAAGAPATFQDVLGMNDWMELTGYWWPKHAGRYAALASPASQGSHCSAFVATGDATADGSIVMAHTSFTDFWQGQFENVILDVTPDEGHRMVMQTTPGWIASMTDFWLTGAGLAISETTISGYDGSKGYDENRVPEFVRARRAAQYARDIDDWVEILNTDNNGGYACSWLIGDIKTGEIACHEQGLLYQSLSRKTDGYFWGDNAPRDPRIRNLECGPTGFDDVRSPNGAREVRWQQLLAEHDGHIDTDSARRMLADTFDPYLGRDQPSARTICAHYDADPCQFNDVTAFSPHGSVDGKVVTSADVESMSLWARFGRADGVEFVVGDFLGTHPQWNWQRDCLQDRPRQPWTHIRPAATPDD</sequence>
<evidence type="ECO:0000256" key="1">
    <source>
        <dbReference type="ARBA" id="ARBA00022729"/>
    </source>
</evidence>
<name>D5PDT4_9MYCO</name>
<keyword evidence="3" id="KW-0442">Lipid degradation</keyword>
<dbReference type="Gene3D" id="3.60.60.30">
    <property type="match status" value="1"/>
</dbReference>
<proteinExistence type="predicted"/>
<dbReference type="GO" id="GO:0016042">
    <property type="term" value="P:lipid catabolic process"/>
    <property type="evidence" value="ECO:0007669"/>
    <property type="project" value="UniProtKB-KW"/>
</dbReference>
<dbReference type="eggNOG" id="COG0308">
    <property type="taxonomic scope" value="Bacteria"/>
</dbReference>
<dbReference type="EMBL" id="ADNV01000299">
    <property type="protein sequence ID" value="EFG75799.1"/>
    <property type="molecule type" value="Genomic_DNA"/>
</dbReference>
<organism evidence="7 8">
    <name type="scientific">Mycobacterium parascrofulaceum ATCC BAA-614</name>
    <dbReference type="NCBI Taxonomy" id="525368"/>
    <lineage>
        <taxon>Bacteria</taxon>
        <taxon>Bacillati</taxon>
        <taxon>Actinomycetota</taxon>
        <taxon>Actinomycetes</taxon>
        <taxon>Mycobacteriales</taxon>
        <taxon>Mycobacteriaceae</taxon>
        <taxon>Mycobacterium</taxon>
        <taxon>Mycobacterium simiae complex</taxon>
    </lineage>
</organism>
<dbReference type="Proteomes" id="UP000003653">
    <property type="component" value="Unassembled WGS sequence"/>
</dbReference>
<dbReference type="HOGENOM" id="CLU_034532_0_0_11"/>
<dbReference type="NCBIfam" id="NF040521">
    <property type="entry name" value="C45_proenzyme"/>
    <property type="match status" value="1"/>
</dbReference>
<feature type="region of interest" description="Disordered" evidence="6">
    <location>
        <begin position="1"/>
        <end position="28"/>
    </location>
</feature>
<comment type="caution">
    <text evidence="7">The sequence shown here is derived from an EMBL/GenBank/DDBJ whole genome shotgun (WGS) entry which is preliminary data.</text>
</comment>
<dbReference type="RefSeq" id="WP_007168355.1">
    <property type="nucleotide sequence ID" value="NZ_GG770553.1"/>
</dbReference>
<keyword evidence="4" id="KW-0443">Lipid metabolism</keyword>